<keyword evidence="5" id="KW-1185">Reference proteome</keyword>
<dbReference type="InterPro" id="IPR013762">
    <property type="entry name" value="Integrase-like_cat_sf"/>
</dbReference>
<sequence length="537" mass="59522">MWPKLPNGKPTADAYRASLRTSDRNEAAAKAHAIIAEYQRKFAQLSVDAQPIPYASITDELVAYIVQKTEQTILAMDDVLRHNPEYFAQLYGTRRWKGYLTGRAVNPSWEKTGRSLTPEQFGDVERIHNEITLELKTDLSLGNLDAAQQQAEFACAALAKSLRVDWTTDDGRTALQKVLRAMVRAWEGVRNRNKGEPIETPTAPIVPVFSKPEEPAAPAMTLREVVPLWAQHRSANAEAIKRTNRALDLFEQAVGKLPLKELTRATGARFVRFLLDADARGFGNTTAKHQGTCIAALLNVAVEEELIEKIPFTIKIDRSVGAKRRGPWTDDQFKLMYSHALFSECMNDTPRWHDVDPADGRALLLILQHTGARIGEIAQLRREDFQMHSGLVSIRITAEAGKVKTQESERDVPLAEHLLNDPWFTKWLAGVMGGSGNAMPTLCGRARGPGDTAGQWFRQFRAAAGLPPGELEGAHKFRHWIRTALAEVNVSTETADSITGHSATGSSGRKDYTARAGRKVMKEALDRLAYPATFRGG</sequence>
<feature type="domain" description="Tyr recombinase" evidence="3">
    <location>
        <begin position="323"/>
        <end position="526"/>
    </location>
</feature>
<evidence type="ECO:0000259" key="3">
    <source>
        <dbReference type="PROSITE" id="PS51898"/>
    </source>
</evidence>
<proteinExistence type="predicted"/>
<protein>
    <submittedName>
        <fullName evidence="4">Tyrosine-type recombinase/integrase</fullName>
    </submittedName>
</protein>
<keyword evidence="2" id="KW-0233">DNA recombination</keyword>
<dbReference type="InterPro" id="IPR025269">
    <property type="entry name" value="SAM-like_dom"/>
</dbReference>
<dbReference type="Gene3D" id="1.10.443.10">
    <property type="entry name" value="Intergrase catalytic core"/>
    <property type="match status" value="1"/>
</dbReference>
<dbReference type="Pfam" id="PF13102">
    <property type="entry name" value="Phage_int_SAM_5"/>
    <property type="match status" value="1"/>
</dbReference>
<organism evidence="4 5">
    <name type="scientific">Paraburkholderia acidicola</name>
    <dbReference type="NCBI Taxonomy" id="1912599"/>
    <lineage>
        <taxon>Bacteria</taxon>
        <taxon>Pseudomonadati</taxon>
        <taxon>Pseudomonadota</taxon>
        <taxon>Betaproteobacteria</taxon>
        <taxon>Burkholderiales</taxon>
        <taxon>Burkholderiaceae</taxon>
        <taxon>Paraburkholderia</taxon>
    </lineage>
</organism>
<dbReference type="EMBL" id="JAOALG010000001">
    <property type="protein sequence ID" value="MEQ5839134.1"/>
    <property type="molecule type" value="Genomic_DNA"/>
</dbReference>
<dbReference type="Pfam" id="PF00589">
    <property type="entry name" value="Phage_integrase"/>
    <property type="match status" value="1"/>
</dbReference>
<dbReference type="InterPro" id="IPR010998">
    <property type="entry name" value="Integrase_recombinase_N"/>
</dbReference>
<comment type="caution">
    <text evidence="4">The sequence shown here is derived from an EMBL/GenBank/DDBJ whole genome shotgun (WGS) entry which is preliminary data.</text>
</comment>
<dbReference type="SUPFAM" id="SSF56349">
    <property type="entry name" value="DNA breaking-rejoining enzymes"/>
    <property type="match status" value="1"/>
</dbReference>
<dbReference type="Proteomes" id="UP001469089">
    <property type="component" value="Unassembled WGS sequence"/>
</dbReference>
<dbReference type="InterPro" id="IPR011010">
    <property type="entry name" value="DNA_brk_join_enz"/>
</dbReference>
<dbReference type="Gene3D" id="1.10.150.130">
    <property type="match status" value="1"/>
</dbReference>
<keyword evidence="1" id="KW-0238">DNA-binding</keyword>
<reference evidence="4 5" key="1">
    <citation type="journal article" date="2024" name="Chem. Sci.">
        <title>Discovery of a lagriamide polyketide by integrated genome mining, isotopic labeling, and untargeted metabolomics.</title>
        <authorList>
            <person name="Fergusson C.H."/>
            <person name="Saulog J."/>
            <person name="Paulo B.S."/>
            <person name="Wilson D.M."/>
            <person name="Liu D.Y."/>
            <person name="Morehouse N.J."/>
            <person name="Waterworth S."/>
            <person name="Barkei J."/>
            <person name="Gray C.A."/>
            <person name="Kwan J.C."/>
            <person name="Eustaquio A.S."/>
            <person name="Linington R.G."/>
        </authorList>
    </citation>
    <scope>NUCLEOTIDE SEQUENCE [LARGE SCALE GENOMIC DNA]</scope>
    <source>
        <strain evidence="4 5">RL17-338-BIF-B</strain>
    </source>
</reference>
<evidence type="ECO:0000256" key="1">
    <source>
        <dbReference type="ARBA" id="ARBA00023125"/>
    </source>
</evidence>
<evidence type="ECO:0000313" key="4">
    <source>
        <dbReference type="EMBL" id="MEQ5839134.1"/>
    </source>
</evidence>
<dbReference type="InterPro" id="IPR002104">
    <property type="entry name" value="Integrase_catalytic"/>
</dbReference>
<name>A0ABV1LIM8_9BURK</name>
<gene>
    <name evidence="4" type="ORF">N0A02_06735</name>
</gene>
<accession>A0ABV1LIM8</accession>
<evidence type="ECO:0000313" key="5">
    <source>
        <dbReference type="Proteomes" id="UP001469089"/>
    </source>
</evidence>
<evidence type="ECO:0000256" key="2">
    <source>
        <dbReference type="ARBA" id="ARBA00023172"/>
    </source>
</evidence>
<dbReference type="PROSITE" id="PS51898">
    <property type="entry name" value="TYR_RECOMBINASE"/>
    <property type="match status" value="1"/>
</dbReference>